<accession>A0A0L8FUD1</accession>
<organism evidence="2">
    <name type="scientific">Octopus bimaculoides</name>
    <name type="common">California two-spotted octopus</name>
    <dbReference type="NCBI Taxonomy" id="37653"/>
    <lineage>
        <taxon>Eukaryota</taxon>
        <taxon>Metazoa</taxon>
        <taxon>Spiralia</taxon>
        <taxon>Lophotrochozoa</taxon>
        <taxon>Mollusca</taxon>
        <taxon>Cephalopoda</taxon>
        <taxon>Coleoidea</taxon>
        <taxon>Octopodiformes</taxon>
        <taxon>Octopoda</taxon>
        <taxon>Incirrata</taxon>
        <taxon>Octopodidae</taxon>
        <taxon>Octopus</taxon>
    </lineage>
</organism>
<gene>
    <name evidence="2" type="ORF">OCBIM_22007673mg</name>
</gene>
<dbReference type="AlphaFoldDB" id="A0A0L8FUD1"/>
<feature type="compositionally biased region" description="Low complexity" evidence="1">
    <location>
        <begin position="132"/>
        <end position="152"/>
    </location>
</feature>
<sequence length="180" mass="20012">MTSCKEALRNRHMHAAKRLSEHICPHPPLTVRDCIQIQNQVRPNPTKWDKTSVIIEVHQFNQYVLRVDGSGRVTLHNRKFLQKYLPVVPHAPLLTDPGPSAFLTPTPMTKLPSQPSLTAPHAATPPRPQAYPTCPFPNTKTTTTGNPFTLPTHRAKSTPPTFTTSRCSTNGCTPRTLQAL</sequence>
<protein>
    <submittedName>
        <fullName evidence="2">Uncharacterized protein</fullName>
    </submittedName>
</protein>
<evidence type="ECO:0000256" key="1">
    <source>
        <dbReference type="SAM" id="MobiDB-lite"/>
    </source>
</evidence>
<feature type="compositionally biased region" description="Polar residues" evidence="1">
    <location>
        <begin position="158"/>
        <end position="169"/>
    </location>
</feature>
<dbReference type="EMBL" id="KQ426422">
    <property type="protein sequence ID" value="KOF68284.1"/>
    <property type="molecule type" value="Genomic_DNA"/>
</dbReference>
<name>A0A0L8FUD1_OCTBM</name>
<evidence type="ECO:0000313" key="2">
    <source>
        <dbReference type="EMBL" id="KOF68284.1"/>
    </source>
</evidence>
<proteinExistence type="predicted"/>
<feature type="region of interest" description="Disordered" evidence="1">
    <location>
        <begin position="110"/>
        <end position="169"/>
    </location>
</feature>
<reference evidence="2" key="1">
    <citation type="submission" date="2015-07" db="EMBL/GenBank/DDBJ databases">
        <title>MeaNS - Measles Nucleotide Surveillance Program.</title>
        <authorList>
            <person name="Tran T."/>
            <person name="Druce J."/>
        </authorList>
    </citation>
    <scope>NUCLEOTIDE SEQUENCE</scope>
    <source>
        <strain evidence="2">UCB-OBI-ISO-001</strain>
        <tissue evidence="2">Gonad</tissue>
    </source>
</reference>